<evidence type="ECO:0000256" key="7">
    <source>
        <dbReference type="ARBA" id="ARBA00022658"/>
    </source>
</evidence>
<feature type="region of interest" description="Disordered" evidence="10">
    <location>
        <begin position="106"/>
        <end position="174"/>
    </location>
</feature>
<evidence type="ECO:0000256" key="9">
    <source>
        <dbReference type="ARBA" id="ARBA00023136"/>
    </source>
</evidence>
<feature type="region of interest" description="Disordered" evidence="10">
    <location>
        <begin position="922"/>
        <end position="972"/>
    </location>
</feature>
<feature type="region of interest" description="Disordered" evidence="10">
    <location>
        <begin position="779"/>
        <end position="894"/>
    </location>
</feature>
<keyword evidence="5" id="KW-1003">Cell membrane</keyword>
<dbReference type="SMART" id="SM00799">
    <property type="entry name" value="DENN"/>
    <property type="match status" value="1"/>
</dbReference>
<feature type="compositionally biased region" description="Polar residues" evidence="10">
    <location>
        <begin position="961"/>
        <end position="972"/>
    </location>
</feature>
<dbReference type="Pfam" id="PF03456">
    <property type="entry name" value="uDENN"/>
    <property type="match status" value="1"/>
</dbReference>
<dbReference type="InterPro" id="IPR001194">
    <property type="entry name" value="cDENN_dom"/>
</dbReference>
<feature type="compositionally biased region" description="Low complexity" evidence="10">
    <location>
        <begin position="135"/>
        <end position="147"/>
    </location>
</feature>
<feature type="compositionally biased region" description="Basic residues" evidence="10">
    <location>
        <begin position="163"/>
        <end position="174"/>
    </location>
</feature>
<evidence type="ECO:0000256" key="6">
    <source>
        <dbReference type="ARBA" id="ARBA00022490"/>
    </source>
</evidence>
<evidence type="ECO:0000256" key="10">
    <source>
        <dbReference type="SAM" id="MobiDB-lite"/>
    </source>
</evidence>
<feature type="compositionally biased region" description="Polar residues" evidence="10">
    <location>
        <begin position="148"/>
        <end position="159"/>
    </location>
</feature>
<feature type="region of interest" description="Disordered" evidence="10">
    <location>
        <begin position="1168"/>
        <end position="1293"/>
    </location>
</feature>
<dbReference type="SMART" id="SM00800">
    <property type="entry name" value="uDENN"/>
    <property type="match status" value="1"/>
</dbReference>
<evidence type="ECO:0000256" key="2">
    <source>
        <dbReference type="ARBA" id="ARBA00004496"/>
    </source>
</evidence>
<dbReference type="RefSeq" id="XP_067152465.1">
    <property type="nucleotide sequence ID" value="XM_067296364.1"/>
</dbReference>
<dbReference type="GeneID" id="106498276"/>
<feature type="compositionally biased region" description="Acidic residues" evidence="10">
    <location>
        <begin position="833"/>
        <end position="842"/>
    </location>
</feature>
<dbReference type="InterPro" id="IPR005112">
    <property type="entry name" value="dDENN_dom"/>
</dbReference>
<feature type="domain" description="UDENN" evidence="11">
    <location>
        <begin position="14"/>
        <end position="590"/>
    </location>
</feature>
<dbReference type="InterPro" id="IPR005113">
    <property type="entry name" value="uDENN_dom"/>
</dbReference>
<feature type="region of interest" description="Disordered" evidence="10">
    <location>
        <begin position="633"/>
        <end position="660"/>
    </location>
</feature>
<sequence length="1640" mass="182745">MVQKKKICPRLLDYLVIIGARQPSSDSVAQTPELLRRYPLEDHVDFPLPPDVVFFCQPEGCLSVRQKRMSFRDDTSFVFTLTDKDTGVIRYGICVNFYRSFQKRVPKEKGEGTGGHRAREGQKIPKPGDTSVPQEEAGTESSESGSSLQAPSTESTPDVNRSPRSKRLAKGSHRSRNSTLTSLCILSHYPFFSTFRECLYTLKRLVDCCSERLLGKKLGIPRGVQRDTMWRIFTGSLLVEEKSSALLHDLREIEAWIYRLLRSPMPVAGQKRVDVEVLPHELQPALTFALPDPSRFTLVDFPLHLPLELLGVDACLQVLTCILLEHKVVLQSRDYNALSMSVMAFVAMIYPLEYMFPVIPLLPTCMASAEQLLLAPTPYIIGVPASFFLYKLDFKMPDDVWLIDLDTNKVIVPTNAESLPALPEPEASELKKHLKQYLVSMTAITQQQLLTPDNKALASMSLNTQPILNLEKFHEGQEVPLLLGRPQSDLQSTPSTEFNPLIYGNDVDSVDVATRVAMVRFFNSPNVLQGFQMHTRTLRLFPRPVVAFQASSFLASRPKQTPFADKLSRTQAVEYFGEWSLNPTNYAFQRIHNNMFDPALIGDKPKWYAHQLQPIHYRVYDSNSQLAEALNVPVEKETDSDPTDDSGSDSVDYDDSSSSYSSLGDFVSEMMKCDINGDTPNVDPLTHAALGDASEVEFDDFQEYSGDLDEQAMDSENSQENNQPRSSSSTTASSSPSTVIHGVNHLDVIQISKQDNDLTGPQESADSAEMEEKIVAGFSNHLPSLPLQPSFPKMSLDRRESDSPAGSMSSAEGGVRKREYDNPYFEPQYGFPTEDEDDEQEESYTPRFNQNLDGSRSQKLLRPNSLKLANDSDADSDSRASSPNSTISNNSSEGFGGIMSFASSLYRNHSTSFSLSNLALPTKVGRDKNTPFPSLKGNRRALVDQKSSVIKHSPTVKRESPSPQGRTSNSSENQQFLKEVVHNVLDGQGVGWLNMKRVRRLLESEQLRVFVLSKLNRTIQSEEDARQDIIQDVEISRKVYKGMLDLLKCTVLSLEQSYANAGLGGMASVFGLLEIAHTHYYNKELEKRKRSPTDGAVTPIGKDPASTPRAEPKPVMQLPVPQLMPKAPSPAGKGPREFDTRSLKEENFIASIGPEGVKHFDLGETDEKKSQISADSGLSLASGSQKSDLDAVPSGGPAVMVRSTSQDSEVSTVVSNSSGETLGADSDLSSSAGDGLGVENGGNLTGSRGTVSDSEIETNSATSSIFAKSHNLKQSAKDNKGSTPGRGPEDGNQRVYLYEGLLGKERSTLWDQMQFWEDAFLDAVMLEREGMGMDQGPQEMIDRYLSLGEHDRKRLEDDEDRLLATLLHNMIAYMLMIKVNKNDIRKKVRRLMGKSHIGLVHSQQINDILDKLANLSGRELSVRPSGSRHIKKQTFVVHAGTDTTGDIFFMEVCDDCIVLRSNIGTVYERWWYEKLINMTYCPKTKVLCLWRRNGQETQLNKFYTKKCRELYYCVKDSMERAAARQQSIKPGPELGGEFPVQDMKTGEGGLLQVTLEGINLKFMHSQVFIELNHIKKCNTVRGVFVLEEFVPETKEVVSHKYKTPMAHEICYSVLCLFSYVAAIRGKEAENKSKPPRPVSS</sequence>
<dbReference type="Pfam" id="PF25328">
    <property type="entry name" value="PH_MADD"/>
    <property type="match status" value="1"/>
</dbReference>
<comment type="subcellular location">
    <subcellularLocation>
        <location evidence="1">Cell membrane</location>
    </subcellularLocation>
    <subcellularLocation>
        <location evidence="2">Cytoplasm</location>
    </subcellularLocation>
</comment>
<dbReference type="InterPro" id="IPR037516">
    <property type="entry name" value="Tripartite_DENN"/>
</dbReference>
<feature type="compositionally biased region" description="Acidic residues" evidence="10">
    <location>
        <begin position="640"/>
        <end position="655"/>
    </location>
</feature>
<feature type="compositionally biased region" description="Low complexity" evidence="10">
    <location>
        <begin position="879"/>
        <end position="892"/>
    </location>
</feature>
<evidence type="ECO:0000259" key="11">
    <source>
        <dbReference type="PROSITE" id="PS50211"/>
    </source>
</evidence>
<keyword evidence="8" id="KW-0053">Apoptosis</keyword>
<feature type="compositionally biased region" description="Polar residues" evidence="10">
    <location>
        <begin position="1245"/>
        <end position="1266"/>
    </location>
</feature>
<dbReference type="InterPro" id="IPR056574">
    <property type="entry name" value="Death_MADD"/>
</dbReference>
<comment type="similarity">
    <text evidence="3">Belongs to the MADD family.</text>
</comment>
<feature type="compositionally biased region" description="Polar residues" evidence="10">
    <location>
        <begin position="846"/>
        <end position="858"/>
    </location>
</feature>
<feature type="compositionally biased region" description="Gly residues" evidence="10">
    <location>
        <begin position="1234"/>
        <end position="1244"/>
    </location>
</feature>
<proteinExistence type="inferred from homology"/>
<feature type="region of interest" description="Disordered" evidence="10">
    <location>
        <begin position="711"/>
        <end position="738"/>
    </location>
</feature>
<evidence type="ECO:0000256" key="4">
    <source>
        <dbReference type="ARBA" id="ARBA00017868"/>
    </source>
</evidence>
<gene>
    <name evidence="13" type="primary">MADD</name>
</gene>
<dbReference type="InterPro" id="IPR057469">
    <property type="entry name" value="PH_MADD"/>
</dbReference>
<dbReference type="InterPro" id="IPR039980">
    <property type="entry name" value="MADD"/>
</dbReference>
<dbReference type="Gene3D" id="3.30.450.200">
    <property type="match status" value="1"/>
</dbReference>
<evidence type="ECO:0000256" key="3">
    <source>
        <dbReference type="ARBA" id="ARBA00005978"/>
    </source>
</evidence>
<feature type="compositionally biased region" description="Low complexity" evidence="10">
    <location>
        <begin position="1173"/>
        <end position="1184"/>
    </location>
</feature>
<evidence type="ECO:0000313" key="12">
    <source>
        <dbReference type="Proteomes" id="UP001652627"/>
    </source>
</evidence>
<keyword evidence="6" id="KW-0963">Cytoplasm</keyword>
<keyword evidence="9" id="KW-0472">Membrane</keyword>
<keyword evidence="13" id="KW-0418">Kinase</keyword>
<keyword evidence="13" id="KW-0808">Transferase</keyword>
<feature type="compositionally biased region" description="Polar residues" evidence="10">
    <location>
        <begin position="714"/>
        <end position="725"/>
    </location>
</feature>
<dbReference type="Pfam" id="PF02141">
    <property type="entry name" value="DENN"/>
    <property type="match status" value="1"/>
</dbReference>
<dbReference type="Pfam" id="PF23629">
    <property type="entry name" value="Death_MADD"/>
    <property type="match status" value="1"/>
</dbReference>
<dbReference type="GO" id="GO:0016301">
    <property type="term" value="F:kinase activity"/>
    <property type="evidence" value="ECO:0007669"/>
    <property type="project" value="UniProtKB-KW"/>
</dbReference>
<dbReference type="Gene3D" id="3.40.50.11500">
    <property type="match status" value="1"/>
</dbReference>
<dbReference type="PANTHER" id="PTHR13008:SF7">
    <property type="entry name" value="MAP KINASE-ACTIVATING DEATH DOMAIN PROTEIN"/>
    <property type="match status" value="1"/>
</dbReference>
<keyword evidence="12" id="KW-1185">Reference proteome</keyword>
<dbReference type="PANTHER" id="PTHR13008">
    <property type="entry name" value="MAP-KINASE ACTIVATING DEATH DOMAIN PROTEIN MADD /DENN/AEX-3 C.ELEGANS"/>
    <property type="match status" value="1"/>
</dbReference>
<evidence type="ECO:0000256" key="8">
    <source>
        <dbReference type="ARBA" id="ARBA00022703"/>
    </source>
</evidence>
<dbReference type="Proteomes" id="UP001652627">
    <property type="component" value="Chromosome 4"/>
</dbReference>
<dbReference type="SMART" id="SM00801">
    <property type="entry name" value="dDENN"/>
    <property type="match status" value="1"/>
</dbReference>
<evidence type="ECO:0000256" key="1">
    <source>
        <dbReference type="ARBA" id="ARBA00004236"/>
    </source>
</evidence>
<feature type="compositionally biased region" description="Polar residues" evidence="10">
    <location>
        <begin position="1202"/>
        <end position="1220"/>
    </location>
</feature>
<feature type="region of interest" description="Disordered" evidence="10">
    <location>
        <begin position="1085"/>
        <end position="1138"/>
    </location>
</feature>
<accession>A0ABM4EIE2</accession>
<evidence type="ECO:0000313" key="13">
    <source>
        <dbReference type="RefSeq" id="XP_067152465.1"/>
    </source>
</evidence>
<organism evidence="12 13">
    <name type="scientific">Apteryx mantelli</name>
    <name type="common">North Island brown kiwi</name>
    <dbReference type="NCBI Taxonomy" id="2696672"/>
    <lineage>
        <taxon>Eukaryota</taxon>
        <taxon>Metazoa</taxon>
        <taxon>Chordata</taxon>
        <taxon>Craniata</taxon>
        <taxon>Vertebrata</taxon>
        <taxon>Euteleostomi</taxon>
        <taxon>Archelosauria</taxon>
        <taxon>Archosauria</taxon>
        <taxon>Dinosauria</taxon>
        <taxon>Saurischia</taxon>
        <taxon>Theropoda</taxon>
        <taxon>Coelurosauria</taxon>
        <taxon>Aves</taxon>
        <taxon>Palaeognathae</taxon>
        <taxon>Apterygiformes</taxon>
        <taxon>Apterygidae</taxon>
        <taxon>Apteryx</taxon>
    </lineage>
</organism>
<dbReference type="InterPro" id="IPR043153">
    <property type="entry name" value="DENN_C"/>
</dbReference>
<evidence type="ECO:0000256" key="5">
    <source>
        <dbReference type="ARBA" id="ARBA00022475"/>
    </source>
</evidence>
<protein>
    <recommendedName>
        <fullName evidence="4">MAP kinase-activating death domain protein</fullName>
    </recommendedName>
</protein>
<keyword evidence="7" id="KW-0344">Guanine-nucleotide releasing factor</keyword>
<name>A0ABM4EIE2_9AVES</name>
<feature type="compositionally biased region" description="Low complexity" evidence="10">
    <location>
        <begin position="1222"/>
        <end position="1233"/>
    </location>
</feature>
<dbReference type="PROSITE" id="PS50211">
    <property type="entry name" value="DENN"/>
    <property type="match status" value="1"/>
</dbReference>
<feature type="compositionally biased region" description="Low complexity" evidence="10">
    <location>
        <begin position="726"/>
        <end position="738"/>
    </location>
</feature>
<reference evidence="13" key="1">
    <citation type="submission" date="2025-08" db="UniProtKB">
        <authorList>
            <consortium name="RefSeq"/>
        </authorList>
    </citation>
    <scope>IDENTIFICATION</scope>
    <source>
        <tissue evidence="13">Blood</tissue>
    </source>
</reference>